<evidence type="ECO:0000313" key="2">
    <source>
        <dbReference type="EMBL" id="QEX23244.1"/>
    </source>
</evidence>
<dbReference type="Proteomes" id="UP000325797">
    <property type="component" value="Chromosome"/>
</dbReference>
<dbReference type="OrthoDB" id="9758793at2"/>
<dbReference type="AlphaFoldDB" id="A0A5J6N1R6"/>
<evidence type="ECO:0000313" key="3">
    <source>
        <dbReference type="Proteomes" id="UP000325797"/>
    </source>
</evidence>
<organism evidence="2 3">
    <name type="scientific">Hypericibacter adhaerens</name>
    <dbReference type="NCBI Taxonomy" id="2602016"/>
    <lineage>
        <taxon>Bacteria</taxon>
        <taxon>Pseudomonadati</taxon>
        <taxon>Pseudomonadota</taxon>
        <taxon>Alphaproteobacteria</taxon>
        <taxon>Rhodospirillales</taxon>
        <taxon>Dongiaceae</taxon>
        <taxon>Hypericibacter</taxon>
    </lineage>
</organism>
<dbReference type="RefSeq" id="WP_151118657.1">
    <property type="nucleotide sequence ID" value="NZ_CP042582.1"/>
</dbReference>
<keyword evidence="3" id="KW-1185">Reference proteome</keyword>
<feature type="domain" description="Double-GTPase 1" evidence="1">
    <location>
        <begin position="7"/>
        <end position="283"/>
    </location>
</feature>
<evidence type="ECO:0000259" key="1">
    <source>
        <dbReference type="Pfam" id="PF19975"/>
    </source>
</evidence>
<protein>
    <recommendedName>
        <fullName evidence="1">Double-GTPase 1 domain-containing protein</fullName>
    </recommendedName>
</protein>
<dbReference type="KEGG" id="hadh:FRZ61_31800"/>
<name>A0A5J6N1R6_9PROT</name>
<dbReference type="InterPro" id="IPR045530">
    <property type="entry name" value="DO-GTPase1"/>
</dbReference>
<gene>
    <name evidence="2" type="ORF">FRZ61_31800</name>
</gene>
<dbReference type="Pfam" id="PF19975">
    <property type="entry name" value="DO-GTPase1"/>
    <property type="match status" value="1"/>
</dbReference>
<dbReference type="EMBL" id="CP042582">
    <property type="protein sequence ID" value="QEX23244.1"/>
    <property type="molecule type" value="Genomic_DNA"/>
</dbReference>
<accession>A0A5J6N1R6</accession>
<sequence>MNSRSVILVGLPDSGKTNYLARLWEALRSKRGKLVCPTMPDNVQYLEEVLAHLHRGAFAPRSDKALEALRKDILIPIRMADGGPNDVVEAIVPDVSGELWNKAVETFEISPEWMDELEKSSGALLFVRVHSDLNVSPLDWVTTRSLLRSEAMLIPDQDKTPTQVIMCELIRFLALKLRAHDNGSKPKVAVIVSAWDRLDSEIAARGPFAYLRSEFPLFAGRLQGEERLDVQIFGVSVVGGDFVDENFRREYLRNDTTKSGFVVTETIDGPRVVNDLSLPMAWLINGQQD</sequence>
<proteinExistence type="predicted"/>
<reference evidence="2 3" key="1">
    <citation type="submission" date="2019-08" db="EMBL/GenBank/DDBJ databases">
        <title>Hyperibacter terrae gen. nov., sp. nov. and Hyperibacter viscosus sp. nov., two new members in the family Rhodospirillaceae isolated from the rhizosphere of Hypericum perforatum.</title>
        <authorList>
            <person name="Noviana Z."/>
        </authorList>
    </citation>
    <scope>NUCLEOTIDE SEQUENCE [LARGE SCALE GENOMIC DNA]</scope>
    <source>
        <strain evidence="2 3">R5959</strain>
    </source>
</reference>